<keyword evidence="4" id="KW-1133">Transmembrane helix</keyword>
<dbReference type="PANTHER" id="PTHR24373">
    <property type="entry name" value="SLIT RELATED LEUCINE-RICH REPEAT NEURONAL PROTEIN"/>
    <property type="match status" value="1"/>
</dbReference>
<feature type="transmembrane region" description="Helical" evidence="4">
    <location>
        <begin position="825"/>
        <end position="847"/>
    </location>
</feature>
<feature type="transmembrane region" description="Helical" evidence="4">
    <location>
        <begin position="922"/>
        <end position="943"/>
    </location>
</feature>
<accession>A0A9P1GF40</accession>
<keyword evidence="7" id="KW-0675">Receptor</keyword>
<keyword evidence="3" id="KW-0677">Repeat</keyword>
<name>A0A9P1GF40_9DINO</name>
<feature type="non-terminal residue" evidence="5">
    <location>
        <position position="2457"/>
    </location>
</feature>
<feature type="transmembrane region" description="Helical" evidence="4">
    <location>
        <begin position="2133"/>
        <end position="2153"/>
    </location>
</feature>
<dbReference type="Gene3D" id="3.80.10.10">
    <property type="entry name" value="Ribonuclease Inhibitor"/>
    <property type="match status" value="2"/>
</dbReference>
<feature type="transmembrane region" description="Helical" evidence="4">
    <location>
        <begin position="648"/>
        <end position="667"/>
    </location>
</feature>
<dbReference type="GO" id="GO:0031012">
    <property type="term" value="C:extracellular matrix"/>
    <property type="evidence" value="ECO:0007669"/>
    <property type="project" value="TreeGrafter"/>
</dbReference>
<organism evidence="5">
    <name type="scientific">Cladocopium goreaui</name>
    <dbReference type="NCBI Taxonomy" id="2562237"/>
    <lineage>
        <taxon>Eukaryota</taxon>
        <taxon>Sar</taxon>
        <taxon>Alveolata</taxon>
        <taxon>Dinophyceae</taxon>
        <taxon>Suessiales</taxon>
        <taxon>Symbiodiniaceae</taxon>
        <taxon>Cladocopium</taxon>
    </lineage>
</organism>
<dbReference type="EMBL" id="CAMXCT010004180">
    <property type="protein sequence ID" value="CAI4008024.1"/>
    <property type="molecule type" value="Genomic_DNA"/>
</dbReference>
<dbReference type="InterPro" id="IPR032675">
    <property type="entry name" value="LRR_dom_sf"/>
</dbReference>
<dbReference type="InterPro" id="IPR003591">
    <property type="entry name" value="Leu-rich_rpt_typical-subtyp"/>
</dbReference>
<feature type="transmembrane region" description="Helical" evidence="4">
    <location>
        <begin position="2213"/>
        <end position="2235"/>
    </location>
</feature>
<keyword evidence="4" id="KW-0472">Membrane</keyword>
<dbReference type="InterPro" id="IPR050328">
    <property type="entry name" value="Dev_Immune_Receptor"/>
</dbReference>
<dbReference type="SMART" id="SM00369">
    <property type="entry name" value="LRR_TYP"/>
    <property type="match status" value="7"/>
</dbReference>
<keyword evidence="1" id="KW-0433">Leucine-rich repeat</keyword>
<evidence type="ECO:0000256" key="4">
    <source>
        <dbReference type="SAM" id="Phobius"/>
    </source>
</evidence>
<evidence type="ECO:0000313" key="7">
    <source>
        <dbReference type="EMBL" id="CAL4795336.1"/>
    </source>
</evidence>
<dbReference type="PANTHER" id="PTHR24373:SF387">
    <property type="entry name" value="LEUCINE-RICH REPEATS AND IMMUNOGLOBULIN-LIKE DOMAINS PROTEIN SMA-10"/>
    <property type="match status" value="1"/>
</dbReference>
<dbReference type="Proteomes" id="UP001152797">
    <property type="component" value="Unassembled WGS sequence"/>
</dbReference>
<feature type="transmembrane region" description="Helical" evidence="4">
    <location>
        <begin position="2036"/>
        <end position="2055"/>
    </location>
</feature>
<dbReference type="Pfam" id="PF13855">
    <property type="entry name" value="LRR_8"/>
    <property type="match status" value="3"/>
</dbReference>
<evidence type="ECO:0000256" key="2">
    <source>
        <dbReference type="ARBA" id="ARBA00022729"/>
    </source>
</evidence>
<feature type="transmembrane region" description="Helical" evidence="4">
    <location>
        <begin position="785"/>
        <end position="813"/>
    </location>
</feature>
<comment type="caution">
    <text evidence="5">The sequence shown here is derived from an EMBL/GenBank/DDBJ whole genome shotgun (WGS) entry which is preliminary data.</text>
</comment>
<feature type="non-terminal residue" evidence="5">
    <location>
        <position position="1"/>
    </location>
</feature>
<keyword evidence="2" id="KW-0732">Signal</keyword>
<proteinExistence type="predicted"/>
<dbReference type="InterPro" id="IPR001611">
    <property type="entry name" value="Leu-rich_rpt"/>
</dbReference>
<dbReference type="EMBL" id="CAMXCT020004180">
    <property type="protein sequence ID" value="CAL1161399.1"/>
    <property type="molecule type" value="Genomic_DNA"/>
</dbReference>
<protein>
    <submittedName>
        <fullName evidence="7">G-protein coupled receptor 125</fullName>
    </submittedName>
</protein>
<dbReference type="SUPFAM" id="SSF52058">
    <property type="entry name" value="L domain-like"/>
    <property type="match status" value="2"/>
</dbReference>
<evidence type="ECO:0000313" key="5">
    <source>
        <dbReference type="EMBL" id="CAI4008024.1"/>
    </source>
</evidence>
<sequence length="2457" mass="272367">VEERNTGTPLLLDVAATDSSNEAHVITDGLAAPEARLMPLLGFLMKALREATFPTLLAQKGLSVDISKADASKKEDKIRILNCIRLPQARTKARNKALAAHFAIASWFGAVTQGHDTSNLRRALAADSSRHMVELSFTGCRGFGDNSLQQLLNHLPRLFGLGYQWMYSNGMVMSAFLIPSNLQEMPPLEQLILRFTGSRLADASGLAQMLDTEQCLARSLKSLQLWFSNLPSLVELGSWEPLTKLQLEELVLQLKRCGQVPPEAKQSLYECVKQLKRARRGLDLRLTIEAGELLMLIWCELMHVELAGSKAVDYVDFDDAMDDCGGRAPFPCSHSRCHEFHENVHGFCPKHRLLRHWWKLASWWRTAWRWAELSLLFAMQAAAEIQQRTTLAVILLSLYPVACLSLEESLGVPWAVICTLLSVIVLSSIVTTSIRFDTVRMQILQEAVATEASYSQVLQLPETQSVMLRVPTMGCGYADPRELRQQSEDLRAMNVALPDATLKLKLLTNLSDEEKRSPQQVLDALRFELMCENMQSVQEAFKGLKDRLASEEMVALGVRIAGVRDTFAEMSGASGQKCCQVVLQVEDYYSSVFLMDVTLTRLENQLSDLTKLADNFGLLDDVKSKWETSLRLCNDASSVGPLTMAGTIFLQIVALVVSFFMAVQYFLRYAPRRLFGLFPPWCLVAMKLDENRHNEEARMEAAFLALPYLVLVVVFLLQLLCRKTSRKRSRPTEVLYEKYFGLRGAYYPFKVAIFQCFTVAVQALGKISLLGGLVTFAQEEQDANAILWLSVGFWAFFALLCWNSLYPAFLLMFPDTAWARIGAAFMDAALDLGYILTYLGMVLVAMLRLQTASEGRGNFGEDLTLQFSNRISPVFAFPTDFLGYGAVYFNVAHACCIAHILQHTNWSLPVRPRGERQKRRCLPTLFGCSLSIVLLSMLVILLVTQDVFPMNHGQDFTCFPCRCSDNADSAGQQIDSCTLAAVLRQKQVHLAAKNITAVDPKAFSSLGHVQRLSLANNSLIHLPPGLFEGLSSLEQLDLTRVELATLHEDSFRGLEQLKLLAMRHLSAPVSDNQLTELSAAMLQHLPLLEQLLLGGKRDRQNRVIVKGNRIEELGAIFGHNEQLQVIDFSGNKLQKIDPATFAGPKKLRWLSLKSNQLTREIWSPGALGCGQDCGTVEVDMCGSCFSSILSRLGSCANPADSSRFVFSCLVFRLLDFLGIFAMATAAVTLPGGAGASGVIPCPLPATVEDAICAAQKMQPGGWKNAVLSQGVQRLKPGTALEAAALLGFEDVYCTAGLVTCRVFDSYATPPGSRAINVPQTECRGINLKQLSQLVDFIRDHAHLWVETYSGSPNFEQPLELQTFNLYHTSHWVIKPATLRYRCSFVELVAKDAETQFPCWFVSHAWQEAVCRFVACLRQHAELRNAVGLAYWVCAYANNQHKLQVEERNTGTPLLLDVAATDSSNEAHVITDGLAAPEARLMPLLGFLMKALREANFPTLLAQKGLSVDTSKDEGQDLTVVAPLQDPNYSAVTLGLDQRVANKALAAHFAIASWFGAVTQGHDTSNLRRALAADSSRHMVELSFTGCRGFGDNSLQQLLNHLPQLRLLRLDLAFSGVQSWNVQEMPPLEQLTLRFTGSRLADASGLAQMLDTEQCLARSLVELGSWEPLTKLQLEELVLQLKRCGQVPPEAKQSLRGLDLRLTIEEVELAGSKAVDYVDFDDAIDDCGGRVWRWAELSLLFTLQAAAEIQQRTTLAVILLSLYPVACLSLEESLGVPWAAVCTLLSVIVLSSIVTTSIRFDTVRTQILQEAVATEASYSQVLQLPEAQNVIGVPWLPSHAGNMLRVPTMGCGYADPRELRQSEDLRAMNVALPDARLKLKLLTNLSDEEKRSHSTILAASRAGASPQEVLDALRFELMCENMQSVQEAFKGLKDRLASEEMVALGVRIAGVRDTFAEMSGAASGQKCCQVVLQVEDYYSSVFLMDVTLTRLENQLSDLTKLADNFGLLDDVKSKWETSLRLCNDASSVGPLTMAGTIFLQIVALVVSFFMAVQYFLRYAPRRLFGLFPPWCLLAMKLDENRHAHESNETFLEAALLALPYLVLVVVFLLQLLCRKTSRKRPRPTEEKYFGLRGAYYPFKVAIFQCFTVAVQALGKISLLGGLVTFAQVQQDATAILWLGVGFWAFFALLCWNSLYPAFLLMFPDTAWARIGAAFMDAALDLGYILTYLGMVLVAMLRLQTASEGWGNFGEDLTLQFSNRISPVFAFPSDFLGYGAVYFNFVHACCIAHILQHTNWSLPVRPRCFPCHCSDNADSAGQQIDSCTIAAVLRQKQVNLAAKNITAVDPKAFSSLGHVQRLSLANNTLIHLPPGLFEGLSSLEQLDLTRVELATLHEDSFRGLEQLKLLAMSDNQLTELSAAMLRHLPLLEQLLLGGKRDKRNHVIVKGNRIQEIGTIFARN</sequence>
<keyword evidence="4" id="KW-0812">Transmembrane</keyword>
<gene>
    <name evidence="5" type="ORF">C1SCF055_LOCUS33514</name>
</gene>
<dbReference type="EMBL" id="CAMXCT030004180">
    <property type="protein sequence ID" value="CAL4795336.1"/>
    <property type="molecule type" value="Genomic_DNA"/>
</dbReference>
<evidence type="ECO:0000313" key="6">
    <source>
        <dbReference type="EMBL" id="CAL1161399.1"/>
    </source>
</evidence>
<keyword evidence="8" id="KW-1185">Reference proteome</keyword>
<reference evidence="6" key="2">
    <citation type="submission" date="2024-04" db="EMBL/GenBank/DDBJ databases">
        <authorList>
            <person name="Chen Y."/>
            <person name="Shah S."/>
            <person name="Dougan E. K."/>
            <person name="Thang M."/>
            <person name="Chan C."/>
        </authorList>
    </citation>
    <scope>NUCLEOTIDE SEQUENCE [LARGE SCALE GENOMIC DNA]</scope>
</reference>
<evidence type="ECO:0000256" key="3">
    <source>
        <dbReference type="ARBA" id="ARBA00022737"/>
    </source>
</evidence>
<feature type="transmembrane region" description="Helical" evidence="4">
    <location>
        <begin position="2092"/>
        <end position="2112"/>
    </location>
</feature>
<dbReference type="GO" id="GO:0005615">
    <property type="term" value="C:extracellular space"/>
    <property type="evidence" value="ECO:0007669"/>
    <property type="project" value="TreeGrafter"/>
</dbReference>
<reference evidence="5" key="1">
    <citation type="submission" date="2022-10" db="EMBL/GenBank/DDBJ databases">
        <authorList>
            <person name="Chen Y."/>
            <person name="Dougan E. K."/>
            <person name="Chan C."/>
            <person name="Rhodes N."/>
            <person name="Thang M."/>
        </authorList>
    </citation>
    <scope>NUCLEOTIDE SEQUENCE</scope>
</reference>
<feature type="transmembrane region" description="Helical" evidence="4">
    <location>
        <begin position="745"/>
        <end position="765"/>
    </location>
</feature>
<feature type="transmembrane region" description="Helical" evidence="4">
    <location>
        <begin position="701"/>
        <end position="721"/>
    </location>
</feature>
<evidence type="ECO:0000313" key="8">
    <source>
        <dbReference type="Proteomes" id="UP001152797"/>
    </source>
</evidence>
<evidence type="ECO:0000256" key="1">
    <source>
        <dbReference type="ARBA" id="ARBA00022614"/>
    </source>
</evidence>
<dbReference type="OrthoDB" id="449430at2759"/>
<feature type="transmembrane region" description="Helical" evidence="4">
    <location>
        <begin position="2173"/>
        <end position="2201"/>
    </location>
</feature>